<protein>
    <submittedName>
        <fullName evidence="1">Uncharacterized protein</fullName>
    </submittedName>
</protein>
<dbReference type="Proteomes" id="UP001558850">
    <property type="component" value="Unassembled WGS sequence"/>
</dbReference>
<evidence type="ECO:0000313" key="1">
    <source>
        <dbReference type="EMBL" id="MEX3937450.1"/>
    </source>
</evidence>
<sequence>MWFWCCVVVFPNLAFLCLFAIARVGHEAQWYRAHYRNILRKEWLNKRIGEAQRPFQVLGIGYSLPLGGLTLSDVIKSGKTLTRSRAPRSGSGMVIHNRFDDTSTYEMLATEDVSLGEDLHPPAESRHPSTSVATVVMKLVEALGPVSQTLLALSQYDRSYWPAVRVLAIPEEAELVQQQVKDALRIARLPELECDTASASDSMMIVDAWLDANERRPLLIVAMKWHDATPPERSSEGCIAVVLAPTFYQLPNDVHVAGSLHRPVAGEIGTLGDVLENATLWGNVNPASLRHVWITGIDQEHDRSLLNTLHTRSFSAIATMEKQSRPDRVIGDGAALNPWISVAAALECCYEGPQFIVDGARAAVFHINTDLQYVEPDQ</sequence>
<organism evidence="1 2">
    <name type="scientific">Paraburkholderia phymatum</name>
    <dbReference type="NCBI Taxonomy" id="148447"/>
    <lineage>
        <taxon>Bacteria</taxon>
        <taxon>Pseudomonadati</taxon>
        <taxon>Pseudomonadota</taxon>
        <taxon>Betaproteobacteria</taxon>
        <taxon>Burkholderiales</taxon>
        <taxon>Burkholderiaceae</taxon>
        <taxon>Paraburkholderia</taxon>
    </lineage>
</organism>
<keyword evidence="2" id="KW-1185">Reference proteome</keyword>
<evidence type="ECO:0000313" key="2">
    <source>
        <dbReference type="Proteomes" id="UP001558850"/>
    </source>
</evidence>
<dbReference type="EMBL" id="JBFRCH010000052">
    <property type="protein sequence ID" value="MEX3937450.1"/>
    <property type="molecule type" value="Genomic_DNA"/>
</dbReference>
<reference evidence="1" key="1">
    <citation type="submission" date="2024-07" db="EMBL/GenBank/DDBJ databases">
        <title>A survey of Mimosa microsymbionts across Brazilian biomes reveals a high diversity of Paraburkholderia nodulating endemic species, but also that Cupriavidus is common as a symbiont of widespread species.</title>
        <authorList>
            <person name="Rouws L."/>
            <person name="Barauna A."/>
            <person name="Beukes C."/>
            <person name="Rouws J.R.C."/>
            <person name="De Faria S.M."/>
            <person name="Gross E."/>
            <person name="Bueno Dos Reis Junior F."/>
            <person name="Simon M.F."/>
            <person name="Maluk M."/>
            <person name="Odee D.W."/>
            <person name="Kenicer G."/>
            <person name="Young J.P.W."/>
            <person name="Reis V.M."/>
            <person name="Zilli J."/>
            <person name="James E.K."/>
        </authorList>
    </citation>
    <scope>NUCLEOTIDE SEQUENCE</scope>
    <source>
        <strain evidence="1">EG181B</strain>
    </source>
</reference>
<comment type="caution">
    <text evidence="1">The sequence shown here is derived from an EMBL/GenBank/DDBJ whole genome shotgun (WGS) entry which is preliminary data.</text>
</comment>
<gene>
    <name evidence="1" type="ORF">AB4Y32_37950</name>
</gene>
<name>A0ACC6UCL1_9BURK</name>
<proteinExistence type="predicted"/>
<accession>A0ACC6UCL1</accession>